<comment type="similarity">
    <text evidence="1 2">Belongs to the cytochrome P450 family.</text>
</comment>
<keyword evidence="2" id="KW-0479">Metal-binding</keyword>
<dbReference type="RefSeq" id="WP_344647169.1">
    <property type="nucleotide sequence ID" value="NZ_BAAAGX010000003.1"/>
</dbReference>
<keyword evidence="2" id="KW-0560">Oxidoreductase</keyword>
<keyword evidence="2" id="KW-0349">Heme</keyword>
<sequence length="405" mass="44652">MTQTVTHSVPDDLERRPDPYPWLEELRAAGPVRRLRIRGDFDAWIVTRYDDVRRALTDPRLSSDQRHAADVYAANPLFRRKTDKPTSMLLAEAPDHGRLRGAVSRAFTARRVELLRPRIQEIADGLIDAFAARGTADLVGEYAFPLPIEVICELLGVPADDHDRFRDLSAKVVTPARDPAGMGAIVLAFEQLKAYVRELVARKYVERGNDLLSELVEAGEAGVLSDEEIAASGVLLLVGGHETTANLIGTSIRLLLRHPEHLAAVRADPAVLPRAIEEYMRIDGPNVLGVYRHTTEDVTIGGVTIPRGQIVVLSISAANHDPDRFERPGLVDLDRPDNAHLSFGHGMHYCLGAPLARLEGDLAIATILRRLPDLRLVVAPDELVWRPAVLRGLESLPIQFSATTD</sequence>
<dbReference type="Proteomes" id="UP001500967">
    <property type="component" value="Unassembled WGS sequence"/>
</dbReference>
<dbReference type="InterPro" id="IPR002397">
    <property type="entry name" value="Cyt_P450_B"/>
</dbReference>
<evidence type="ECO:0000256" key="2">
    <source>
        <dbReference type="RuleBase" id="RU000461"/>
    </source>
</evidence>
<dbReference type="PANTHER" id="PTHR46696">
    <property type="entry name" value="P450, PUTATIVE (EUROFUNG)-RELATED"/>
    <property type="match status" value="1"/>
</dbReference>
<dbReference type="Gene3D" id="1.10.630.10">
    <property type="entry name" value="Cytochrome P450"/>
    <property type="match status" value="1"/>
</dbReference>
<evidence type="ECO:0000313" key="3">
    <source>
        <dbReference type="EMBL" id="GAA0223736.1"/>
    </source>
</evidence>
<protein>
    <submittedName>
        <fullName evidence="3">Cytochrome P450</fullName>
    </submittedName>
</protein>
<gene>
    <name evidence="3" type="ORF">GCM10009539_06180</name>
</gene>
<keyword evidence="4" id="KW-1185">Reference proteome</keyword>
<dbReference type="PANTHER" id="PTHR46696:SF1">
    <property type="entry name" value="CYTOCHROME P450 YJIB-RELATED"/>
    <property type="match status" value="1"/>
</dbReference>
<dbReference type="InterPro" id="IPR036396">
    <property type="entry name" value="Cyt_P450_sf"/>
</dbReference>
<dbReference type="CDD" id="cd11029">
    <property type="entry name" value="CYP107-like"/>
    <property type="match status" value="1"/>
</dbReference>
<keyword evidence="2" id="KW-0503">Monooxygenase</keyword>
<evidence type="ECO:0000256" key="1">
    <source>
        <dbReference type="ARBA" id="ARBA00010617"/>
    </source>
</evidence>
<comment type="caution">
    <text evidence="3">The sequence shown here is derived from an EMBL/GenBank/DDBJ whole genome shotgun (WGS) entry which is preliminary data.</text>
</comment>
<dbReference type="PROSITE" id="PS00086">
    <property type="entry name" value="CYTOCHROME_P450"/>
    <property type="match status" value="1"/>
</dbReference>
<reference evidence="3 4" key="1">
    <citation type="journal article" date="2019" name="Int. J. Syst. Evol. Microbiol.">
        <title>The Global Catalogue of Microorganisms (GCM) 10K type strain sequencing project: providing services to taxonomists for standard genome sequencing and annotation.</title>
        <authorList>
            <consortium name="The Broad Institute Genomics Platform"/>
            <consortium name="The Broad Institute Genome Sequencing Center for Infectious Disease"/>
            <person name="Wu L."/>
            <person name="Ma J."/>
        </authorList>
    </citation>
    <scope>NUCLEOTIDE SEQUENCE [LARGE SCALE GENOMIC DNA]</scope>
    <source>
        <strain evidence="3 4">JCM 10425</strain>
    </source>
</reference>
<dbReference type="InterPro" id="IPR017972">
    <property type="entry name" value="Cyt_P450_CS"/>
</dbReference>
<keyword evidence="2" id="KW-0408">Iron</keyword>
<dbReference type="PRINTS" id="PR00359">
    <property type="entry name" value="BP450"/>
</dbReference>
<name>A0ABN0TK43_9ACTN</name>
<dbReference type="Pfam" id="PF00067">
    <property type="entry name" value="p450"/>
    <property type="match status" value="1"/>
</dbReference>
<dbReference type="InterPro" id="IPR001128">
    <property type="entry name" value="Cyt_P450"/>
</dbReference>
<dbReference type="SUPFAM" id="SSF48264">
    <property type="entry name" value="Cytochrome P450"/>
    <property type="match status" value="1"/>
</dbReference>
<evidence type="ECO:0000313" key="4">
    <source>
        <dbReference type="Proteomes" id="UP001500967"/>
    </source>
</evidence>
<proteinExistence type="inferred from homology"/>
<dbReference type="EMBL" id="BAAAGX010000003">
    <property type="protein sequence ID" value="GAA0223736.1"/>
    <property type="molecule type" value="Genomic_DNA"/>
</dbReference>
<organism evidence="3 4">
    <name type="scientific">Cryptosporangium japonicum</name>
    <dbReference type="NCBI Taxonomy" id="80872"/>
    <lineage>
        <taxon>Bacteria</taxon>
        <taxon>Bacillati</taxon>
        <taxon>Actinomycetota</taxon>
        <taxon>Actinomycetes</taxon>
        <taxon>Cryptosporangiales</taxon>
        <taxon>Cryptosporangiaceae</taxon>
        <taxon>Cryptosporangium</taxon>
    </lineage>
</organism>
<accession>A0ABN0TK43</accession>